<keyword evidence="1" id="KW-1133">Transmembrane helix</keyword>
<evidence type="ECO:0000313" key="3">
    <source>
        <dbReference type="Proteomes" id="UP000018922"/>
    </source>
</evidence>
<feature type="transmembrane region" description="Helical" evidence="1">
    <location>
        <begin position="71"/>
        <end position="104"/>
    </location>
</feature>
<dbReference type="EMBL" id="HG794546">
    <property type="protein sequence ID" value="CDK99618.1"/>
    <property type="molecule type" value="Genomic_DNA"/>
</dbReference>
<protein>
    <submittedName>
        <fullName evidence="2">Uncharacterized protein</fullName>
    </submittedName>
</protein>
<organism evidence="2 3">
    <name type="scientific">Magnetospirillum gryphiswaldense (strain DSM 6361 / JCM 21280 / NBRC 15271 / MSR-1)</name>
    <dbReference type="NCBI Taxonomy" id="431944"/>
    <lineage>
        <taxon>Bacteria</taxon>
        <taxon>Pseudomonadati</taxon>
        <taxon>Pseudomonadota</taxon>
        <taxon>Alphaproteobacteria</taxon>
        <taxon>Rhodospirillales</taxon>
        <taxon>Rhodospirillaceae</taxon>
        <taxon>Magnetospirillum</taxon>
    </lineage>
</organism>
<accession>V6F544</accession>
<gene>
    <name evidence="2" type="ordered locus">MGMSRv2__2403</name>
</gene>
<keyword evidence="1" id="KW-0472">Membrane</keyword>
<keyword evidence="3" id="KW-1185">Reference proteome</keyword>
<sequence length="138" mass="14940">MAIPGDKYTRNSGGAPNLDINNRLTGAGSLAMNRPVRAALAGTHTVKASKVEPDHPFRFNMRLKAMSSGSWIRTLVVAALGLTVAVLFVQLFVAVAVGTVIVFLVRSAAQRALGPGSRIQLRIPSKLSARFKAWMWRR</sequence>
<reference evidence="2 3" key="1">
    <citation type="journal article" date="2014" name="Genome Announc.">
        <title>Complete genome sequence of Magnetospirillum gryphiswaldense MSR-1.</title>
        <authorList>
            <person name="Wang X."/>
            <person name="Wang Q."/>
            <person name="Zhang W."/>
            <person name="Wang Y."/>
            <person name="Li L."/>
            <person name="Wen T."/>
            <person name="Zhang T."/>
            <person name="Zhang Y."/>
            <person name="Xu J."/>
            <person name="Hu J."/>
            <person name="Li S."/>
            <person name="Liu L."/>
            <person name="Liu J."/>
            <person name="Jiang W."/>
            <person name="Tian J."/>
            <person name="Li Y."/>
            <person name="Schuler D."/>
            <person name="Wang L."/>
            <person name="Li J."/>
        </authorList>
    </citation>
    <scope>NUCLEOTIDE SEQUENCE [LARGE SCALE GENOMIC DNA]</scope>
    <source>
        <strain evidence="3">DSM 6361 / JCM 21280 / NBRC 15271 / MSR-1</strain>
    </source>
</reference>
<name>V6F544_MAGGM</name>
<evidence type="ECO:0000256" key="1">
    <source>
        <dbReference type="SAM" id="Phobius"/>
    </source>
</evidence>
<dbReference type="KEGG" id="mgy:MGMSRv2__2403"/>
<proteinExistence type="predicted"/>
<dbReference type="Proteomes" id="UP000018922">
    <property type="component" value="Chromosome I"/>
</dbReference>
<dbReference type="HOGENOM" id="CLU_2105998_0_0_5"/>
<keyword evidence="1" id="KW-0812">Transmembrane</keyword>
<evidence type="ECO:0000313" key="2">
    <source>
        <dbReference type="EMBL" id="CDK99618.1"/>
    </source>
</evidence>
<dbReference type="AlphaFoldDB" id="V6F544"/>